<reference evidence="2" key="5">
    <citation type="submission" date="2017-01" db="UniProtKB">
        <authorList>
            <consortium name="EnsemblFungi"/>
        </authorList>
    </citation>
    <scope>IDENTIFICATION</scope>
    <source>
        <strain evidence="2">PH-1 / ATCC MYA-4620 / FGSC 9075 / NRRL 31084</strain>
    </source>
</reference>
<reference key="3">
    <citation type="submission" date="2014-02" db="EMBL/GenBank/DDBJ databases">
        <title>A revised Fusarium graminearum genomic reference sequence using whole shotgun re-sequencing.</title>
        <authorList>
            <person name="King R."/>
            <person name="Urban M."/>
            <person name="Hassani-Pak K."/>
            <person name="Hammond-Kosack K."/>
        </authorList>
    </citation>
    <scope>NUCLEOTIDE SEQUENCE</scope>
    <source>
        <strain>PH-1</strain>
    </source>
</reference>
<organism evidence="2">
    <name type="scientific">Gibberella zeae (strain ATCC MYA-4620 / CBS 123657 / FGSC 9075 / NRRL 31084 / PH-1)</name>
    <name type="common">Wheat head blight fungus</name>
    <name type="synonym">Fusarium graminearum</name>
    <dbReference type="NCBI Taxonomy" id="229533"/>
    <lineage>
        <taxon>Eukaryota</taxon>
        <taxon>Fungi</taxon>
        <taxon>Dikarya</taxon>
        <taxon>Ascomycota</taxon>
        <taxon>Pezizomycotina</taxon>
        <taxon>Sordariomycetes</taxon>
        <taxon>Hypocreomycetidae</taxon>
        <taxon>Hypocreales</taxon>
        <taxon>Nectriaceae</taxon>
        <taxon>Fusarium</taxon>
    </lineage>
</organism>
<name>A0A0E0S6D4_GIBZE</name>
<dbReference type="InParanoid" id="A0A0E0S6D4"/>
<dbReference type="AlphaFoldDB" id="A0A0E0S6D4"/>
<keyword evidence="3" id="KW-1185">Reference proteome</keyword>
<sequence length="69" mass="8065">MSQDVKDIARYFLQDTQVDTEKSDEPTHVDNEGPCLKWMLYTRWFGVSSSQDTYHIRDVVYVFVSLMAA</sequence>
<accession>A0A0E0S6D4</accession>
<reference evidence="1 3" key="4">
    <citation type="journal article" date="2015" name="BMC Genomics">
        <title>The completed genome sequence of the pathogenic ascomycete fungus Fusarium graminearum.</title>
        <authorList>
            <person name="King R."/>
            <person name="Urban M."/>
            <person name="Hammond-Kosack M.C."/>
            <person name="Hassani-Pak K."/>
            <person name="Hammond-Kosack K.E."/>
        </authorList>
    </citation>
    <scope>NUCLEOTIDE SEQUENCE [LARGE SCALE GENOMIC DNA]</scope>
    <source>
        <strain evidence="3">ATCC MYA-4620 / CBS 123657 / FGSC 9075 / NRRL 31084 / PH-1</strain>
        <strain evidence="1">PH-1</strain>
    </source>
</reference>
<dbReference type="VEuPathDB" id="FungiDB:FGRAMPH1_01G14511"/>
<dbReference type="Proteomes" id="UP000070720">
    <property type="component" value="Chromosome 2"/>
</dbReference>
<evidence type="ECO:0000313" key="1">
    <source>
        <dbReference type="EMBL" id="CEF79059.1"/>
    </source>
</evidence>
<proteinExistence type="predicted"/>
<gene>
    <name evidence="1" type="ORF">FGRAMPH1_01T14511</name>
</gene>
<evidence type="ECO:0000313" key="3">
    <source>
        <dbReference type="Proteomes" id="UP000070720"/>
    </source>
</evidence>
<reference evidence="2 3" key="2">
    <citation type="journal article" date="2010" name="Nature">
        <title>Comparative genomics reveals mobile pathogenicity chromosomes in Fusarium.</title>
        <authorList>
            <person name="Ma L.J."/>
            <person name="van der Does H.C."/>
            <person name="Borkovich K.A."/>
            <person name="Coleman J.J."/>
            <person name="Daboussi M.J."/>
            <person name="Di Pietro A."/>
            <person name="Dufresne M."/>
            <person name="Freitag M."/>
            <person name="Grabherr M."/>
            <person name="Henrissat B."/>
            <person name="Houterman P.M."/>
            <person name="Kang S."/>
            <person name="Shim W.B."/>
            <person name="Woloshuk C."/>
            <person name="Xie X."/>
            <person name="Xu J.R."/>
            <person name="Antoniw J."/>
            <person name="Baker S.E."/>
            <person name="Bluhm B.H."/>
            <person name="Breakspear A."/>
            <person name="Brown D.W."/>
            <person name="Butchko R.A."/>
            <person name="Chapman S."/>
            <person name="Coulson R."/>
            <person name="Coutinho P.M."/>
            <person name="Danchin E.G."/>
            <person name="Diener A."/>
            <person name="Gale L.R."/>
            <person name="Gardiner D.M."/>
            <person name="Goff S."/>
            <person name="Hammond-Kosack K.E."/>
            <person name="Hilburn K."/>
            <person name="Hua-Van A."/>
            <person name="Jonkers W."/>
            <person name="Kazan K."/>
            <person name="Kodira C.D."/>
            <person name="Koehrsen M."/>
            <person name="Kumar L."/>
            <person name="Lee Y.H."/>
            <person name="Li L."/>
            <person name="Manners J.M."/>
            <person name="Miranda-Saavedra D."/>
            <person name="Mukherjee M."/>
            <person name="Park G."/>
            <person name="Park J."/>
            <person name="Park S.Y."/>
            <person name="Proctor R.H."/>
            <person name="Regev A."/>
            <person name="Ruiz-Roldan M.C."/>
            <person name="Sain D."/>
            <person name="Sakthikumar S."/>
            <person name="Sykes S."/>
            <person name="Schwartz D.C."/>
            <person name="Turgeon B.G."/>
            <person name="Wapinski I."/>
            <person name="Yoder O."/>
            <person name="Young S."/>
            <person name="Zeng Q."/>
            <person name="Zhou S."/>
            <person name="Galagan J."/>
            <person name="Cuomo C.A."/>
            <person name="Kistler H.C."/>
            <person name="Rep M."/>
        </authorList>
    </citation>
    <scope>GENOME REANNOTATION</scope>
    <source>
        <strain evidence="3">ATCC MYA-4620 / CBS 123657 / FGSC 9075 / NRRL 31084 / PH-1</strain>
        <strain evidence="2">PH-1 / ATCC MYA-4620 / FGSC 9075 / NRRL 31084</strain>
    </source>
</reference>
<evidence type="ECO:0000313" key="2">
    <source>
        <dbReference type="EnsemblFungi" id="CEF79059"/>
    </source>
</evidence>
<dbReference type="EMBL" id="HG970333">
    <property type="protein sequence ID" value="CEF79059.1"/>
    <property type="molecule type" value="Genomic_DNA"/>
</dbReference>
<dbReference type="EnsemblFungi" id="CEF79059">
    <property type="protein sequence ID" value="CEF79059"/>
    <property type="gene ID" value="FGRRES_15227"/>
</dbReference>
<reference evidence="2 3" key="1">
    <citation type="journal article" date="2007" name="Science">
        <title>The Fusarium graminearum genome reveals a link between localized polymorphism and pathogen specialization.</title>
        <authorList>
            <person name="Cuomo C.A."/>
            <person name="Gueldener U."/>
            <person name="Xu J.-R."/>
            <person name="Trail F."/>
            <person name="Turgeon B.G."/>
            <person name="Di Pietro A."/>
            <person name="Walton J.D."/>
            <person name="Ma L.-J."/>
            <person name="Baker S.E."/>
            <person name="Rep M."/>
            <person name="Adam G."/>
            <person name="Antoniw J."/>
            <person name="Baldwin T."/>
            <person name="Calvo S.E."/>
            <person name="Chang Y.-L."/>
            <person name="DeCaprio D."/>
            <person name="Gale L.R."/>
            <person name="Gnerre S."/>
            <person name="Goswami R.S."/>
            <person name="Hammond-Kosack K."/>
            <person name="Harris L.J."/>
            <person name="Hilburn K."/>
            <person name="Kennell J.C."/>
            <person name="Kroken S."/>
            <person name="Magnuson J.K."/>
            <person name="Mannhaupt G."/>
            <person name="Mauceli E.W."/>
            <person name="Mewes H.-W."/>
            <person name="Mitterbauer R."/>
            <person name="Muehlbauer G."/>
            <person name="Muensterkoetter M."/>
            <person name="Nelson D."/>
            <person name="O'Donnell K."/>
            <person name="Ouellet T."/>
            <person name="Qi W."/>
            <person name="Quesneville H."/>
            <person name="Roncero M.I.G."/>
            <person name="Seong K.-Y."/>
            <person name="Tetko I.V."/>
            <person name="Urban M."/>
            <person name="Waalwijk C."/>
            <person name="Ward T.J."/>
            <person name="Yao J."/>
            <person name="Birren B.W."/>
            <person name="Kistler H.C."/>
        </authorList>
    </citation>
    <scope>NUCLEOTIDE SEQUENCE [LARGE SCALE GENOMIC DNA]</scope>
    <source>
        <strain evidence="3">ATCC MYA-4620 / CBS 123657 / FGSC 9075 / NRRL 31084 / PH-1</strain>
        <strain evidence="2">PH-1 / ATCC MYA-4620 / FGSC 9075 / NRRL 31084</strain>
    </source>
</reference>
<protein>
    <submittedName>
        <fullName evidence="1">Chromosome 2, complete genome</fullName>
    </submittedName>
</protein>